<feature type="repeat" description="PPR" evidence="2">
    <location>
        <begin position="211"/>
        <end position="241"/>
    </location>
</feature>
<dbReference type="EMBL" id="JBBNAE010000007">
    <property type="protein sequence ID" value="KAK9109521.1"/>
    <property type="molecule type" value="Genomic_DNA"/>
</dbReference>
<dbReference type="AlphaFoldDB" id="A0AAP0I6F1"/>
<organism evidence="3 4">
    <name type="scientific">Stephania japonica</name>
    <dbReference type="NCBI Taxonomy" id="461633"/>
    <lineage>
        <taxon>Eukaryota</taxon>
        <taxon>Viridiplantae</taxon>
        <taxon>Streptophyta</taxon>
        <taxon>Embryophyta</taxon>
        <taxon>Tracheophyta</taxon>
        <taxon>Spermatophyta</taxon>
        <taxon>Magnoliopsida</taxon>
        <taxon>Ranunculales</taxon>
        <taxon>Menispermaceae</taxon>
        <taxon>Menispermoideae</taxon>
        <taxon>Cissampelideae</taxon>
        <taxon>Stephania</taxon>
    </lineage>
</organism>
<feature type="repeat" description="PPR" evidence="2">
    <location>
        <begin position="486"/>
        <end position="520"/>
    </location>
</feature>
<evidence type="ECO:0000256" key="2">
    <source>
        <dbReference type="PROSITE-ProRule" id="PRU00708"/>
    </source>
</evidence>
<name>A0AAP0I6F1_9MAGN</name>
<evidence type="ECO:0008006" key="5">
    <source>
        <dbReference type="Google" id="ProtNLM"/>
    </source>
</evidence>
<dbReference type="Pfam" id="PF12854">
    <property type="entry name" value="PPR_1"/>
    <property type="match status" value="2"/>
</dbReference>
<feature type="repeat" description="PPR" evidence="2">
    <location>
        <begin position="242"/>
        <end position="276"/>
    </location>
</feature>
<dbReference type="GO" id="GO:0003729">
    <property type="term" value="F:mRNA binding"/>
    <property type="evidence" value="ECO:0007669"/>
    <property type="project" value="TreeGrafter"/>
</dbReference>
<dbReference type="GO" id="GO:0005739">
    <property type="term" value="C:mitochondrion"/>
    <property type="evidence" value="ECO:0007669"/>
    <property type="project" value="TreeGrafter"/>
</dbReference>
<dbReference type="NCBIfam" id="TIGR00756">
    <property type="entry name" value="PPR"/>
    <property type="match status" value="9"/>
</dbReference>
<dbReference type="InterPro" id="IPR011990">
    <property type="entry name" value="TPR-like_helical_dom_sf"/>
</dbReference>
<dbReference type="GO" id="GO:0007005">
    <property type="term" value="P:mitochondrion organization"/>
    <property type="evidence" value="ECO:0007669"/>
    <property type="project" value="TreeGrafter"/>
</dbReference>
<comment type="caution">
    <text evidence="3">The sequence shown here is derived from an EMBL/GenBank/DDBJ whole genome shotgun (WGS) entry which is preliminary data.</text>
</comment>
<accession>A0AAP0I6F1</accession>
<sequence length="622" mass="69870">MPTINNSSVKLKIFSLTQLRFLLRFHSRPISASSVPTHQQIAHLILEQKSASLALQTFRWASKIHSFTHDQFTYRALIHKLCAFRRFETVNEVLDEMPSSIGSPPDEGIFVTIVRGLGRAGLNREAIKVIDLVCRFREDPSLKIFNSVLDVLVKEDIDLARKFYRKKMMGCGIKGDEYTFGILMKGLCLTNRIGDGFKLLQLMKSYGISPNTVIYNTLIHALCKNGKVGRGRSLMSEMDSPNEVTFNILISQYCEEGHLVQALVLLDKCFNLGLMPDVVTLTKVVGLLCDNGRVTDAVEVLERVGEKGGAVDAVTYNTLIKGFCRLGKAKVARRFLREMERNGCLPNVNTYNALISGFCECGSLDSAVDLVEEMKMVGIKPNWDTYNTMIAGFCSRGRVEDGLKMLELMEERRGPGGQIAPYNSVIYGLYRENRFDEAVAFLAKMESFFPRAVDRSLRIMRFCEEGVYAEAKKVYQLMIKEGGRPSALVYTTLINGLCQKGDVREAFEMLSDMVNHNYIPTASTFNILIDGLCKQGKVGSTSKLIEEMVGKDCFPDIGSFNPLINALCEKGNFERAVGVLLNMFEHNVLPDYFTWKSLLLCLSQEKLWLQGKHLLQLDSLLC</sequence>
<evidence type="ECO:0000256" key="1">
    <source>
        <dbReference type="ARBA" id="ARBA00022737"/>
    </source>
</evidence>
<feature type="repeat" description="PPR" evidence="2">
    <location>
        <begin position="556"/>
        <end position="590"/>
    </location>
</feature>
<dbReference type="Pfam" id="PF01535">
    <property type="entry name" value="PPR"/>
    <property type="match status" value="2"/>
</dbReference>
<protein>
    <recommendedName>
        <fullName evidence="5">Pentatricopeptide repeat-containing protein</fullName>
    </recommendedName>
</protein>
<dbReference type="Gene3D" id="1.25.40.10">
    <property type="entry name" value="Tetratricopeptide repeat domain"/>
    <property type="match status" value="5"/>
</dbReference>
<evidence type="ECO:0000313" key="4">
    <source>
        <dbReference type="Proteomes" id="UP001417504"/>
    </source>
</evidence>
<dbReference type="PANTHER" id="PTHR47934">
    <property type="entry name" value="PENTATRICOPEPTIDE REPEAT-CONTAINING PROTEIN PET309, MITOCHONDRIAL"/>
    <property type="match status" value="1"/>
</dbReference>
<proteinExistence type="predicted"/>
<dbReference type="Proteomes" id="UP001417504">
    <property type="component" value="Unassembled WGS sequence"/>
</dbReference>
<feature type="repeat" description="PPR" evidence="2">
    <location>
        <begin position="382"/>
        <end position="412"/>
    </location>
</feature>
<feature type="repeat" description="PPR" evidence="2">
    <location>
        <begin position="70"/>
        <end position="104"/>
    </location>
</feature>
<feature type="repeat" description="PPR" evidence="2">
    <location>
        <begin position="521"/>
        <end position="555"/>
    </location>
</feature>
<feature type="repeat" description="PPR" evidence="2">
    <location>
        <begin position="347"/>
        <end position="381"/>
    </location>
</feature>
<keyword evidence="1" id="KW-0677">Repeat</keyword>
<dbReference type="Pfam" id="PF13041">
    <property type="entry name" value="PPR_2"/>
    <property type="match status" value="4"/>
</dbReference>
<dbReference type="PROSITE" id="PS51375">
    <property type="entry name" value="PPR"/>
    <property type="match status" value="11"/>
</dbReference>
<feature type="repeat" description="PPR" evidence="2">
    <location>
        <begin position="277"/>
        <end position="311"/>
    </location>
</feature>
<gene>
    <name evidence="3" type="ORF">Sjap_017581</name>
</gene>
<reference evidence="3 4" key="1">
    <citation type="submission" date="2024-01" db="EMBL/GenBank/DDBJ databases">
        <title>Genome assemblies of Stephania.</title>
        <authorList>
            <person name="Yang L."/>
        </authorList>
    </citation>
    <scope>NUCLEOTIDE SEQUENCE [LARGE SCALE GENOMIC DNA]</scope>
    <source>
        <strain evidence="3">QJT</strain>
        <tissue evidence="3">Leaf</tissue>
    </source>
</reference>
<evidence type="ECO:0000313" key="3">
    <source>
        <dbReference type="EMBL" id="KAK9109521.1"/>
    </source>
</evidence>
<dbReference type="InterPro" id="IPR002885">
    <property type="entry name" value="PPR_rpt"/>
</dbReference>
<dbReference type="PANTHER" id="PTHR47934:SF28">
    <property type="entry name" value="OS04G0488500 PROTEIN"/>
    <property type="match status" value="1"/>
</dbReference>
<keyword evidence="4" id="KW-1185">Reference proteome</keyword>
<dbReference type="GO" id="GO:0006396">
    <property type="term" value="P:RNA processing"/>
    <property type="evidence" value="ECO:0007669"/>
    <property type="project" value="TreeGrafter"/>
</dbReference>
<dbReference type="InterPro" id="IPR051114">
    <property type="entry name" value="Mito_RNA_Proc_CCM1"/>
</dbReference>
<feature type="repeat" description="PPR" evidence="2">
    <location>
        <begin position="312"/>
        <end position="346"/>
    </location>
</feature>
<feature type="repeat" description="PPR" evidence="2">
    <location>
        <begin position="176"/>
        <end position="210"/>
    </location>
</feature>